<reference evidence="1 2" key="1">
    <citation type="submission" date="2016-10" db="EMBL/GenBank/DDBJ databases">
        <authorList>
            <person name="de Groot N.N."/>
        </authorList>
    </citation>
    <scope>NUCLEOTIDE SEQUENCE [LARGE SCALE GENOMIC DNA]</scope>
    <source>
        <strain>GEY</strain>
        <strain evidence="2">DSM 9560</strain>
    </source>
</reference>
<evidence type="ECO:0000313" key="2">
    <source>
        <dbReference type="Proteomes" id="UP000199513"/>
    </source>
</evidence>
<dbReference type="RefSeq" id="WP_091549569.1">
    <property type="nucleotide sequence ID" value="NZ_FONY01000084.1"/>
</dbReference>
<proteinExistence type="predicted"/>
<keyword evidence="2" id="KW-1185">Reference proteome</keyword>
<evidence type="ECO:0000313" key="1">
    <source>
        <dbReference type="EMBL" id="SFF61665.1"/>
    </source>
</evidence>
<protein>
    <submittedName>
        <fullName evidence="1">Uncharacterized protein</fullName>
    </submittedName>
</protein>
<organism evidence="1 2">
    <name type="scientific">Thermoflexibacter ruber</name>
    <dbReference type="NCBI Taxonomy" id="1003"/>
    <lineage>
        <taxon>Bacteria</taxon>
        <taxon>Pseudomonadati</taxon>
        <taxon>Bacteroidota</taxon>
        <taxon>Cytophagia</taxon>
        <taxon>Cytophagales</taxon>
        <taxon>Thermoflexibacteraceae</taxon>
        <taxon>Thermoflexibacter</taxon>
    </lineage>
</organism>
<sequence>MLKTILLIASLLMFSHEKFELRHKKPSNIIYLKPNLTLKDVYTIFRDSINDMTEVFVDEEKKVNHFDFQKFKIIKSKKGKESILVGFKNHQIVSIDNQKIGDCDKFSLYFHHFDEIVLFTISSLNNERFHADFSGFFIFIKSLNKYLFFDIGTNYRNRYFIKKTDWTYIKSISLLDYNLKPLKKIGIKDKSIIYKSSFFHTNIIQERFIICNKECQDNLLKGYDISEKNLENIIDLISSETFCKCGEEKILTPEINNYKCHLSLFTQLIYKELPNFPNILYKKED</sequence>
<dbReference type="AlphaFoldDB" id="A0A1I2K370"/>
<dbReference type="Proteomes" id="UP000199513">
    <property type="component" value="Unassembled WGS sequence"/>
</dbReference>
<gene>
    <name evidence="1" type="ORF">SAMN04488541_10844</name>
</gene>
<accession>A0A1I2K370</accession>
<dbReference type="STRING" id="1003.SAMN04488541_10844"/>
<dbReference type="EMBL" id="FONY01000084">
    <property type="protein sequence ID" value="SFF61665.1"/>
    <property type="molecule type" value="Genomic_DNA"/>
</dbReference>
<name>A0A1I2K370_9BACT</name>